<keyword evidence="9" id="KW-1185">Reference proteome</keyword>
<evidence type="ECO:0000259" key="7">
    <source>
        <dbReference type="Pfam" id="PF00501"/>
    </source>
</evidence>
<dbReference type="Pfam" id="PF23562">
    <property type="entry name" value="AMP-binding_C_3"/>
    <property type="match status" value="1"/>
</dbReference>
<evidence type="ECO:0000256" key="2">
    <source>
        <dbReference type="ARBA" id="ARBA00022598"/>
    </source>
</evidence>
<gene>
    <name evidence="8" type="ORF">DVS28_a0627</name>
</gene>
<dbReference type="GO" id="GO:0004467">
    <property type="term" value="F:long-chain fatty acid-CoA ligase activity"/>
    <property type="evidence" value="ECO:0007669"/>
    <property type="project" value="TreeGrafter"/>
</dbReference>
<evidence type="ECO:0000256" key="6">
    <source>
        <dbReference type="SAM" id="MobiDB-lite"/>
    </source>
</evidence>
<keyword evidence="3" id="KW-0276">Fatty acid metabolism</keyword>
<evidence type="ECO:0000313" key="8">
    <source>
        <dbReference type="EMBL" id="AXV05329.1"/>
    </source>
</evidence>
<dbReference type="SUPFAM" id="SSF56801">
    <property type="entry name" value="Acetyl-CoA synthetase-like"/>
    <property type="match status" value="1"/>
</dbReference>
<evidence type="ECO:0000256" key="4">
    <source>
        <dbReference type="ARBA" id="ARBA00023098"/>
    </source>
</evidence>
<dbReference type="GO" id="GO:0016020">
    <property type="term" value="C:membrane"/>
    <property type="evidence" value="ECO:0007669"/>
    <property type="project" value="TreeGrafter"/>
</dbReference>
<organism evidence="8 9">
    <name type="scientific">Euzebya pacifica</name>
    <dbReference type="NCBI Taxonomy" id="1608957"/>
    <lineage>
        <taxon>Bacteria</taxon>
        <taxon>Bacillati</taxon>
        <taxon>Actinomycetota</taxon>
        <taxon>Nitriliruptoria</taxon>
        <taxon>Euzebyales</taxon>
    </lineage>
</organism>
<dbReference type="Gene3D" id="3.40.50.12780">
    <property type="entry name" value="N-terminal domain of ligase-like"/>
    <property type="match status" value="1"/>
</dbReference>
<dbReference type="EMBL" id="CP031165">
    <property type="protein sequence ID" value="AXV05329.1"/>
    <property type="molecule type" value="Genomic_DNA"/>
</dbReference>
<dbReference type="RefSeq" id="WP_114590149.1">
    <property type="nucleotide sequence ID" value="NZ_CP031165.1"/>
</dbReference>
<dbReference type="PROSITE" id="PS00455">
    <property type="entry name" value="AMP_BINDING"/>
    <property type="match status" value="1"/>
</dbReference>
<keyword evidence="4" id="KW-0443">Lipid metabolism</keyword>
<dbReference type="CDD" id="cd05907">
    <property type="entry name" value="VL_LC_FACS_like"/>
    <property type="match status" value="1"/>
</dbReference>
<dbReference type="InterPro" id="IPR020845">
    <property type="entry name" value="AMP-binding_CS"/>
</dbReference>
<dbReference type="Proteomes" id="UP000264006">
    <property type="component" value="Chromosome"/>
</dbReference>
<keyword evidence="2 8" id="KW-0436">Ligase</keyword>
<evidence type="ECO:0000256" key="3">
    <source>
        <dbReference type="ARBA" id="ARBA00022832"/>
    </source>
</evidence>
<evidence type="ECO:0000313" key="9">
    <source>
        <dbReference type="Proteomes" id="UP000264006"/>
    </source>
</evidence>
<sequence length="612" mass="66486">MSLQISTLAQLLHARADASPNGVAIRTKGNGSWEDRTWAQVRDRADRIAAGLLTAMDLEDNDVVGLLGQTSEAWVTCDFAALSVGLQTVPIYASLHPEEVGYAHVDTGIKLVIVDDASQLEKIRTMRKGFTFFETDYSADQLVLQHVIVIDPTGIDPADDWESLADVEARGKEKLDELREEMTRRREAASPDQTATYTYTSGTTGPPKAVIQTHDNHLAMARAAEKSALLDDDMRAGGLFLFLPLAHSFGRLIQFSAPYMDLPLIISAVATLADDARETRPGFFPAAPRVYEKMKSKIETTVAGSPPARQKIFGWALGVGRQTVPFRTQGKELPLLLKLQYAVADKVVLSKLRALLGMDRTKALLSGSAPLDAEVHTFFLALGLDLIEAYGLTETCPGLTSNLPGDMKVGTVGKALPGVELKIANDREILAKGPNITQGYLNRPDATGDAFDDEGWFHTGDEGSIDADGFLKITGRKKELIKTSGGKYVAPAKIEGSLKLLPIIQEAVVIGDTKNYCTALISIDPEELEEWAKQQGIAPSQDAPEVAKAIEAHVAKVNGDLASFETIKYWSLVPEPLSVDNGFLTASLKVKRNVVHDAYADLIEDMYDGKKK</sequence>
<dbReference type="AlphaFoldDB" id="A0A346XSY2"/>
<reference evidence="8 9" key="1">
    <citation type="submission" date="2018-09" db="EMBL/GenBank/DDBJ databases">
        <title>Complete genome sequence of Euzebya sp. DY32-46 isolated from seawater of Pacific Ocean.</title>
        <authorList>
            <person name="Xu L."/>
            <person name="Wu Y.-H."/>
            <person name="Xu X.-W."/>
        </authorList>
    </citation>
    <scope>NUCLEOTIDE SEQUENCE [LARGE SCALE GENOMIC DNA]</scope>
    <source>
        <strain evidence="8 9">DY32-46</strain>
    </source>
</reference>
<feature type="domain" description="AMP-dependent synthetase/ligase" evidence="7">
    <location>
        <begin position="14"/>
        <end position="441"/>
    </location>
</feature>
<dbReference type="PANTHER" id="PTHR43272:SF32">
    <property type="entry name" value="AMP-DEPENDENT SYNTHETASE_LIGASE DOMAIN-CONTAINING PROTEIN"/>
    <property type="match status" value="1"/>
</dbReference>
<dbReference type="OrthoDB" id="5240489at2"/>
<feature type="region of interest" description="Disordered" evidence="6">
    <location>
        <begin position="182"/>
        <end position="207"/>
    </location>
</feature>
<accession>A0A346XSY2</accession>
<feature type="compositionally biased region" description="Low complexity" evidence="6">
    <location>
        <begin position="194"/>
        <end position="205"/>
    </location>
</feature>
<protein>
    <recommendedName>
        <fullName evidence="5">Acyl-CoA synthetase</fullName>
    </recommendedName>
</protein>
<name>A0A346XSY2_9ACTN</name>
<dbReference type="PANTHER" id="PTHR43272">
    <property type="entry name" value="LONG-CHAIN-FATTY-ACID--COA LIGASE"/>
    <property type="match status" value="1"/>
</dbReference>
<dbReference type="Pfam" id="PF00501">
    <property type="entry name" value="AMP-binding"/>
    <property type="match status" value="1"/>
</dbReference>
<dbReference type="InterPro" id="IPR000873">
    <property type="entry name" value="AMP-dep_synth/lig_dom"/>
</dbReference>
<evidence type="ECO:0000256" key="1">
    <source>
        <dbReference type="ARBA" id="ARBA00006432"/>
    </source>
</evidence>
<dbReference type="InterPro" id="IPR042099">
    <property type="entry name" value="ANL_N_sf"/>
</dbReference>
<dbReference type="KEGG" id="euz:DVS28_a0627"/>
<comment type="similarity">
    <text evidence="1">Belongs to the ATP-dependent AMP-binding enzyme family.</text>
</comment>
<proteinExistence type="inferred from homology"/>
<evidence type="ECO:0000256" key="5">
    <source>
        <dbReference type="ARBA" id="ARBA00032875"/>
    </source>
</evidence>